<dbReference type="STRING" id="1748243.Tel_14680"/>
<keyword evidence="12" id="KW-1185">Reference proteome</keyword>
<accession>A0A0S2TGK6</accession>
<organism evidence="11 12">
    <name type="scientific">Candidatus Tenderia electrophaga</name>
    <dbReference type="NCBI Taxonomy" id="1748243"/>
    <lineage>
        <taxon>Bacteria</taxon>
        <taxon>Pseudomonadati</taxon>
        <taxon>Pseudomonadota</taxon>
        <taxon>Gammaproteobacteria</taxon>
        <taxon>Candidatus Tenderiales</taxon>
        <taxon>Candidatus Tenderiaceae</taxon>
        <taxon>Candidatus Tenderia</taxon>
    </lineage>
</organism>
<evidence type="ECO:0000256" key="9">
    <source>
        <dbReference type="ARBA" id="ARBA00031636"/>
    </source>
</evidence>
<dbReference type="Proteomes" id="UP000055136">
    <property type="component" value="Chromosome"/>
</dbReference>
<evidence type="ECO:0000256" key="2">
    <source>
        <dbReference type="ARBA" id="ARBA00022448"/>
    </source>
</evidence>
<feature type="transmembrane region" description="Helical" evidence="10">
    <location>
        <begin position="60"/>
        <end position="81"/>
    </location>
</feature>
<dbReference type="GO" id="GO:0042910">
    <property type="term" value="F:xenobiotic transmembrane transporter activity"/>
    <property type="evidence" value="ECO:0007669"/>
    <property type="project" value="InterPro"/>
</dbReference>
<feature type="transmembrane region" description="Helical" evidence="10">
    <location>
        <begin position="421"/>
        <end position="439"/>
    </location>
</feature>
<comment type="subcellular location">
    <subcellularLocation>
        <location evidence="1">Cell inner membrane</location>
        <topology evidence="1">Multi-pass membrane protein</topology>
    </subcellularLocation>
</comment>
<evidence type="ECO:0000256" key="3">
    <source>
        <dbReference type="ARBA" id="ARBA00022449"/>
    </source>
</evidence>
<evidence type="ECO:0000256" key="7">
    <source>
        <dbReference type="ARBA" id="ARBA00023065"/>
    </source>
</evidence>
<dbReference type="PANTHER" id="PTHR43298:SF2">
    <property type="entry name" value="FMN_FAD EXPORTER YEEO-RELATED"/>
    <property type="match status" value="1"/>
</dbReference>
<keyword evidence="7" id="KW-0406">Ion transport</keyword>
<dbReference type="EMBL" id="CP013099">
    <property type="protein sequence ID" value="ALP54289.1"/>
    <property type="molecule type" value="Genomic_DNA"/>
</dbReference>
<feature type="transmembrane region" description="Helical" evidence="10">
    <location>
        <begin position="135"/>
        <end position="152"/>
    </location>
</feature>
<dbReference type="KEGG" id="tee:Tel_14680"/>
<evidence type="ECO:0000313" key="11">
    <source>
        <dbReference type="EMBL" id="ALP54289.1"/>
    </source>
</evidence>
<dbReference type="GO" id="GO:0015297">
    <property type="term" value="F:antiporter activity"/>
    <property type="evidence" value="ECO:0007669"/>
    <property type="project" value="UniProtKB-KW"/>
</dbReference>
<feature type="transmembrane region" description="Helical" evidence="10">
    <location>
        <begin position="395"/>
        <end position="415"/>
    </location>
</feature>
<evidence type="ECO:0000256" key="8">
    <source>
        <dbReference type="ARBA" id="ARBA00023136"/>
    </source>
</evidence>
<feature type="transmembrane region" description="Helical" evidence="10">
    <location>
        <begin position="362"/>
        <end position="383"/>
    </location>
</feature>
<keyword evidence="6 10" id="KW-1133">Transmembrane helix</keyword>
<feature type="transmembrane region" description="Helical" evidence="10">
    <location>
        <begin position="251"/>
        <end position="271"/>
    </location>
</feature>
<reference evidence="11" key="1">
    <citation type="submission" date="2015-10" db="EMBL/GenBank/DDBJ databases">
        <title>Description of Candidatus Tenderia electrophaga gen. nov, sp. nov., an Uncultivated Electroautotroph from a Biocathode Enrichment.</title>
        <authorList>
            <person name="Eddie B.J."/>
            <person name="Malanoski A.P."/>
            <person name="Wang Z."/>
            <person name="Hall R.J."/>
            <person name="Oh S.D."/>
            <person name="Heiner C."/>
            <person name="Lin B."/>
            <person name="Strycharz-Glaven S.M."/>
        </authorList>
    </citation>
    <scope>NUCLEOTIDE SEQUENCE [LARGE SCALE GENOMIC DNA]</scope>
    <source>
        <strain evidence="11">NRL1</strain>
    </source>
</reference>
<evidence type="ECO:0000256" key="6">
    <source>
        <dbReference type="ARBA" id="ARBA00022989"/>
    </source>
</evidence>
<feature type="transmembrane region" description="Helical" evidence="10">
    <location>
        <begin position="277"/>
        <end position="298"/>
    </location>
</feature>
<dbReference type="CDD" id="cd13131">
    <property type="entry name" value="MATE_NorM_like"/>
    <property type="match status" value="1"/>
</dbReference>
<evidence type="ECO:0000256" key="1">
    <source>
        <dbReference type="ARBA" id="ARBA00004429"/>
    </source>
</evidence>
<feature type="transmembrane region" description="Helical" evidence="10">
    <location>
        <begin position="164"/>
        <end position="184"/>
    </location>
</feature>
<evidence type="ECO:0000313" key="12">
    <source>
        <dbReference type="Proteomes" id="UP000055136"/>
    </source>
</evidence>
<dbReference type="Pfam" id="PF01554">
    <property type="entry name" value="MatE"/>
    <property type="match status" value="2"/>
</dbReference>
<proteinExistence type="predicted"/>
<feature type="transmembrane region" description="Helical" evidence="10">
    <location>
        <begin position="93"/>
        <end position="115"/>
    </location>
</feature>
<dbReference type="AlphaFoldDB" id="A0A0S2TGK6"/>
<keyword evidence="3" id="KW-0050">Antiport</keyword>
<protein>
    <recommendedName>
        <fullName evidence="9">Multidrug-efflux transporter</fullName>
    </recommendedName>
</protein>
<feature type="transmembrane region" description="Helical" evidence="10">
    <location>
        <begin position="20"/>
        <end position="40"/>
    </location>
</feature>
<dbReference type="GO" id="GO:0006811">
    <property type="term" value="P:monoatomic ion transport"/>
    <property type="evidence" value="ECO:0007669"/>
    <property type="project" value="UniProtKB-KW"/>
</dbReference>
<dbReference type="InterPro" id="IPR050222">
    <property type="entry name" value="MATE_MdtK"/>
</dbReference>
<keyword evidence="4" id="KW-1003">Cell membrane</keyword>
<dbReference type="InterPro" id="IPR002528">
    <property type="entry name" value="MATE_fam"/>
</dbReference>
<keyword evidence="5 10" id="KW-0812">Transmembrane</keyword>
<dbReference type="GO" id="GO:0005886">
    <property type="term" value="C:plasma membrane"/>
    <property type="evidence" value="ECO:0007669"/>
    <property type="project" value="UniProtKB-SubCell"/>
</dbReference>
<feature type="transmembrane region" description="Helical" evidence="10">
    <location>
        <begin position="319"/>
        <end position="342"/>
    </location>
</feature>
<keyword evidence="2" id="KW-0813">Transport</keyword>
<feature type="transmembrane region" description="Helical" evidence="10">
    <location>
        <begin position="190"/>
        <end position="214"/>
    </location>
</feature>
<sequence length="460" mass="49125">MQAQRTPSETLPLLRIAWPLVMASLLSMGISITDVVMSAWLGPLQLAAGAAMSDFYSVVYYLALGVIAALSPIIGQALGAGDRRTVRRATQQAFWVVALLCLPGVLIIGHSAWFLSLLQVKAEIIQAGIPYARMMALYFCFMLLAMVWHYFLSAHKQTAVIFRAMLAILPLNALCNYLFMYGFWGVPALGLAGIGFASVVCATTLFAALTVYVLRHRQYHRYRLDKGLLRFDGTQFAALFRIGLPIGMINLAELGVFLLATVIMGAISVEVLAAHTIAIRMAGVIYALPLGLAQAAAVRVAWSVGAKDAPAVWAAGRSACALALGLGLAYLILLTLFSEAIAGLFLQGQGGMDETLALAQRFLILLALAQPLACLGTVAGGLLRGCKDTRVPMVITLVCYWGLGFATAMVLAFGLGYGGTGIWIGLALGDALVGIMLSLRLNRYRRQLKLPDAGALVLKG</sequence>
<name>A0A0S2TGK6_9GAMM</name>
<evidence type="ECO:0000256" key="5">
    <source>
        <dbReference type="ARBA" id="ARBA00022692"/>
    </source>
</evidence>
<dbReference type="PIRSF" id="PIRSF006603">
    <property type="entry name" value="DinF"/>
    <property type="match status" value="1"/>
</dbReference>
<evidence type="ECO:0000256" key="10">
    <source>
        <dbReference type="SAM" id="Phobius"/>
    </source>
</evidence>
<keyword evidence="8 10" id="KW-0472">Membrane</keyword>
<dbReference type="NCBIfam" id="TIGR00797">
    <property type="entry name" value="matE"/>
    <property type="match status" value="1"/>
</dbReference>
<dbReference type="PANTHER" id="PTHR43298">
    <property type="entry name" value="MULTIDRUG RESISTANCE PROTEIN NORM-RELATED"/>
    <property type="match status" value="1"/>
</dbReference>
<dbReference type="InterPro" id="IPR048279">
    <property type="entry name" value="MdtK-like"/>
</dbReference>
<evidence type="ECO:0000256" key="4">
    <source>
        <dbReference type="ARBA" id="ARBA00022475"/>
    </source>
</evidence>
<gene>
    <name evidence="11" type="ORF">Tel_14680</name>
</gene>